<keyword evidence="8 13" id="KW-0547">Nucleotide-binding</keyword>
<dbReference type="Proteomes" id="UP000216446">
    <property type="component" value="Unassembled WGS sequence"/>
</dbReference>
<keyword evidence="7 13" id="KW-0808">Transferase</keyword>
<dbReference type="FunFam" id="3.30.63.10:FF:000005">
    <property type="entry name" value="Guanylate kinase"/>
    <property type="match status" value="1"/>
</dbReference>
<dbReference type="OrthoDB" id="9808150at2"/>
<evidence type="ECO:0000256" key="3">
    <source>
        <dbReference type="ARBA" id="ARBA00005790"/>
    </source>
</evidence>
<dbReference type="RefSeq" id="WP_094550463.1">
    <property type="nucleotide sequence ID" value="NZ_MQWB01000001.1"/>
</dbReference>
<comment type="function">
    <text evidence="1 13">Essential for recycling GMP and indirectly, cGMP.</text>
</comment>
<keyword evidence="6 13" id="KW-0963">Cytoplasm</keyword>
<sequence>MNLIVLTAPSGAGKTTIARRLMSVVPGLRFSVSATTRPPREGEREGVDYFFLSVDEFNKRIEADGFVEHEEVYPGRFYGTLREQLERAAIDASGEGGAIVLDIDVKGALNVKRLYGSDALTLFIAPPSMEALSERLLSRGTEADDRIRVRLERAQMEMDHAPEFDQTVVNDDLDTAVEETIAHVRGFLARHHGPASGA</sequence>
<dbReference type="InterPro" id="IPR008145">
    <property type="entry name" value="GK/Ca_channel_bsu"/>
</dbReference>
<dbReference type="NCBIfam" id="TIGR03263">
    <property type="entry name" value="guanyl_kin"/>
    <property type="match status" value="1"/>
</dbReference>
<evidence type="ECO:0000256" key="12">
    <source>
        <dbReference type="ARBA" id="ARBA00048594"/>
    </source>
</evidence>
<keyword evidence="16" id="KW-1185">Reference proteome</keyword>
<dbReference type="SUPFAM" id="SSF52540">
    <property type="entry name" value="P-loop containing nucleoside triphosphate hydrolases"/>
    <property type="match status" value="1"/>
</dbReference>
<evidence type="ECO:0000256" key="4">
    <source>
        <dbReference type="ARBA" id="ARBA00012961"/>
    </source>
</evidence>
<dbReference type="InterPro" id="IPR027417">
    <property type="entry name" value="P-loop_NTPase"/>
</dbReference>
<organism evidence="15 16">
    <name type="scientific">Rubricoccus marinus</name>
    <dbReference type="NCBI Taxonomy" id="716817"/>
    <lineage>
        <taxon>Bacteria</taxon>
        <taxon>Pseudomonadati</taxon>
        <taxon>Rhodothermota</taxon>
        <taxon>Rhodothermia</taxon>
        <taxon>Rhodothermales</taxon>
        <taxon>Rubricoccaceae</taxon>
        <taxon>Rubricoccus</taxon>
    </lineage>
</organism>
<dbReference type="PROSITE" id="PS00856">
    <property type="entry name" value="GUANYLATE_KINASE_1"/>
    <property type="match status" value="1"/>
</dbReference>
<evidence type="ECO:0000256" key="9">
    <source>
        <dbReference type="ARBA" id="ARBA00022777"/>
    </source>
</evidence>
<evidence type="ECO:0000256" key="13">
    <source>
        <dbReference type="HAMAP-Rule" id="MF_00328"/>
    </source>
</evidence>
<dbReference type="PANTHER" id="PTHR23117:SF13">
    <property type="entry name" value="GUANYLATE KINASE"/>
    <property type="match status" value="1"/>
</dbReference>
<dbReference type="Gene3D" id="3.40.50.300">
    <property type="entry name" value="P-loop containing nucleotide triphosphate hydrolases"/>
    <property type="match status" value="1"/>
</dbReference>
<evidence type="ECO:0000256" key="6">
    <source>
        <dbReference type="ARBA" id="ARBA00022490"/>
    </source>
</evidence>
<reference evidence="15 16" key="1">
    <citation type="submission" date="2016-11" db="EMBL/GenBank/DDBJ databases">
        <title>Study of marine rhodopsin-containing bacteria.</title>
        <authorList>
            <person name="Yoshizawa S."/>
            <person name="Kumagai Y."/>
            <person name="Kogure K."/>
        </authorList>
    </citation>
    <scope>NUCLEOTIDE SEQUENCE [LARGE SCALE GENOMIC DNA]</scope>
    <source>
        <strain evidence="15 16">SG-29</strain>
    </source>
</reference>
<evidence type="ECO:0000313" key="16">
    <source>
        <dbReference type="Proteomes" id="UP000216446"/>
    </source>
</evidence>
<dbReference type="InterPro" id="IPR008144">
    <property type="entry name" value="Guanylate_kin-like_dom"/>
</dbReference>
<dbReference type="PROSITE" id="PS50052">
    <property type="entry name" value="GUANYLATE_KINASE_2"/>
    <property type="match status" value="1"/>
</dbReference>
<evidence type="ECO:0000256" key="5">
    <source>
        <dbReference type="ARBA" id="ARBA00016296"/>
    </source>
</evidence>
<keyword evidence="10 13" id="KW-0067">ATP-binding</keyword>
<evidence type="ECO:0000256" key="7">
    <source>
        <dbReference type="ARBA" id="ARBA00022679"/>
    </source>
</evidence>
<evidence type="ECO:0000256" key="11">
    <source>
        <dbReference type="ARBA" id="ARBA00030128"/>
    </source>
</evidence>
<dbReference type="EMBL" id="MQWB01000001">
    <property type="protein sequence ID" value="OZC04225.1"/>
    <property type="molecule type" value="Genomic_DNA"/>
</dbReference>
<feature type="binding site" evidence="13">
    <location>
        <begin position="8"/>
        <end position="15"/>
    </location>
    <ligand>
        <name>ATP</name>
        <dbReference type="ChEBI" id="CHEBI:30616"/>
    </ligand>
</feature>
<evidence type="ECO:0000313" key="15">
    <source>
        <dbReference type="EMBL" id="OZC04225.1"/>
    </source>
</evidence>
<evidence type="ECO:0000259" key="14">
    <source>
        <dbReference type="PROSITE" id="PS50052"/>
    </source>
</evidence>
<dbReference type="GO" id="GO:0005829">
    <property type="term" value="C:cytosol"/>
    <property type="evidence" value="ECO:0007669"/>
    <property type="project" value="TreeGrafter"/>
</dbReference>
<dbReference type="Pfam" id="PF00625">
    <property type="entry name" value="Guanylate_kin"/>
    <property type="match status" value="1"/>
</dbReference>
<dbReference type="HAMAP" id="MF_00328">
    <property type="entry name" value="Guanylate_kinase"/>
    <property type="match status" value="1"/>
</dbReference>
<comment type="caution">
    <text evidence="15">The sequence shown here is derived from an EMBL/GenBank/DDBJ whole genome shotgun (WGS) entry which is preliminary data.</text>
</comment>
<evidence type="ECO:0000256" key="1">
    <source>
        <dbReference type="ARBA" id="ARBA00003531"/>
    </source>
</evidence>
<gene>
    <name evidence="13" type="primary">gmk</name>
    <name evidence="15" type="ORF">BSZ36_15285</name>
</gene>
<feature type="domain" description="Guanylate kinase-like" evidence="14">
    <location>
        <begin position="1"/>
        <end position="185"/>
    </location>
</feature>
<accession>A0A259U2G4</accession>
<dbReference type="GO" id="GO:0005524">
    <property type="term" value="F:ATP binding"/>
    <property type="evidence" value="ECO:0007669"/>
    <property type="project" value="UniProtKB-UniRule"/>
</dbReference>
<dbReference type="AlphaFoldDB" id="A0A259U2G4"/>
<name>A0A259U2G4_9BACT</name>
<evidence type="ECO:0000256" key="2">
    <source>
        <dbReference type="ARBA" id="ARBA00004496"/>
    </source>
</evidence>
<dbReference type="InParanoid" id="A0A259U2G4"/>
<dbReference type="InterPro" id="IPR020590">
    <property type="entry name" value="Guanylate_kinase_CS"/>
</dbReference>
<dbReference type="EC" id="2.7.4.8" evidence="4 13"/>
<dbReference type="CDD" id="cd00071">
    <property type="entry name" value="GMPK"/>
    <property type="match status" value="1"/>
</dbReference>
<protein>
    <recommendedName>
        <fullName evidence="5 13">Guanylate kinase</fullName>
        <ecNumber evidence="4 13">2.7.4.8</ecNumber>
    </recommendedName>
    <alternativeName>
        <fullName evidence="11 13">GMP kinase</fullName>
    </alternativeName>
</protein>
<dbReference type="SMART" id="SM00072">
    <property type="entry name" value="GuKc"/>
    <property type="match status" value="1"/>
</dbReference>
<dbReference type="GO" id="GO:0004385">
    <property type="term" value="F:GMP kinase activity"/>
    <property type="evidence" value="ECO:0007669"/>
    <property type="project" value="UniProtKB-UniRule"/>
</dbReference>
<dbReference type="Gene3D" id="3.30.63.10">
    <property type="entry name" value="Guanylate Kinase phosphate binding domain"/>
    <property type="match status" value="1"/>
</dbReference>
<keyword evidence="9 13" id="KW-0418">Kinase</keyword>
<comment type="subcellular location">
    <subcellularLocation>
        <location evidence="2 13">Cytoplasm</location>
    </subcellularLocation>
</comment>
<comment type="catalytic activity">
    <reaction evidence="12 13">
        <text>GMP + ATP = GDP + ADP</text>
        <dbReference type="Rhea" id="RHEA:20780"/>
        <dbReference type="ChEBI" id="CHEBI:30616"/>
        <dbReference type="ChEBI" id="CHEBI:58115"/>
        <dbReference type="ChEBI" id="CHEBI:58189"/>
        <dbReference type="ChEBI" id="CHEBI:456216"/>
        <dbReference type="EC" id="2.7.4.8"/>
    </reaction>
</comment>
<evidence type="ECO:0000256" key="10">
    <source>
        <dbReference type="ARBA" id="ARBA00022840"/>
    </source>
</evidence>
<proteinExistence type="inferred from homology"/>
<comment type="similarity">
    <text evidence="3 13">Belongs to the guanylate kinase family.</text>
</comment>
<dbReference type="PANTHER" id="PTHR23117">
    <property type="entry name" value="GUANYLATE KINASE-RELATED"/>
    <property type="match status" value="1"/>
</dbReference>
<dbReference type="FunCoup" id="A0A259U2G4">
    <property type="interactions" value="460"/>
</dbReference>
<dbReference type="InterPro" id="IPR017665">
    <property type="entry name" value="Guanylate_kinase"/>
</dbReference>
<evidence type="ECO:0000256" key="8">
    <source>
        <dbReference type="ARBA" id="ARBA00022741"/>
    </source>
</evidence>